<organism evidence="2 3">
    <name type="scientific">Thanatephorus cucumeris (strain AG1-IB / isolate 7/3/14)</name>
    <name type="common">Lettuce bottom rot fungus</name>
    <name type="synonym">Rhizoctonia solani</name>
    <dbReference type="NCBI Taxonomy" id="1108050"/>
    <lineage>
        <taxon>Eukaryota</taxon>
        <taxon>Fungi</taxon>
        <taxon>Dikarya</taxon>
        <taxon>Basidiomycota</taxon>
        <taxon>Agaricomycotina</taxon>
        <taxon>Agaricomycetes</taxon>
        <taxon>Cantharellales</taxon>
        <taxon>Ceratobasidiaceae</taxon>
        <taxon>Rhizoctonia</taxon>
        <taxon>Rhizoctonia solani AG-1</taxon>
    </lineage>
</organism>
<evidence type="ECO:0000313" key="3">
    <source>
        <dbReference type="Proteomes" id="UP000059188"/>
    </source>
</evidence>
<keyword evidence="3" id="KW-1185">Reference proteome</keyword>
<gene>
    <name evidence="2" type="ORF">RSOLAG1IB_04854</name>
</gene>
<proteinExistence type="predicted"/>
<evidence type="ECO:0000313" key="2">
    <source>
        <dbReference type="EMBL" id="CEL62498.1"/>
    </source>
</evidence>
<feature type="compositionally biased region" description="Polar residues" evidence="1">
    <location>
        <begin position="445"/>
        <end position="454"/>
    </location>
</feature>
<dbReference type="AlphaFoldDB" id="A0A0B7G1X5"/>
<dbReference type="OrthoDB" id="6250593at2759"/>
<protein>
    <submittedName>
        <fullName evidence="2">Uncharacterized protein</fullName>
    </submittedName>
</protein>
<reference evidence="2 3" key="1">
    <citation type="submission" date="2014-11" db="EMBL/GenBank/DDBJ databases">
        <authorList>
            <person name="Wibberg Daniel"/>
        </authorList>
    </citation>
    <scope>NUCLEOTIDE SEQUENCE [LARGE SCALE GENOMIC DNA]</scope>
    <source>
        <strain evidence="2">Rhizoctonia solani AG1-IB 7/3/14</strain>
    </source>
</reference>
<dbReference type="Proteomes" id="UP000059188">
    <property type="component" value="Unassembled WGS sequence"/>
</dbReference>
<dbReference type="EMBL" id="LN679106">
    <property type="protein sequence ID" value="CEL62498.1"/>
    <property type="molecule type" value="Genomic_DNA"/>
</dbReference>
<sequence length="529" mass="59338">MIWLRKKKPTSEDGDFPPVSKYYREYEGKPLTKSIKVAPSLQWTGGVTVVWGIDVGPVVSTVSFAYLTTDKDVEVHNIIYWPEEFPVRESDNSKKTLPEVKWKRGFKMQETIESAGFISHRAWSPERVFNYVHVTGGATNSSLAFQVRTELPFIEVANERHKYIDFVEHLLKHAISIYGAVIKPGQPRWSRASDVVVSLPSGVSKSARMSIIDGLGRMIKRVMPKVIGLTQMYYVLKPDLRPFEDDTWRNLDTDLQHNERLMIVDWDLKTGDTICASYKVRRLRNGQTTFETRQRSYLQSAPAIQRRETVTDEQEGTQFANALYWVAEHKHNTRKLMVRISNPFRESEGLLGMFHKALTELGLQVGIRLIDPTAETGAFSAVMWRVAQVVAPKDLSIAYTQPVQDVAASLDVEDGLGYASDSELGRLKVPRLVASFHSERGIASDGQTPITSPPVSFKPLNRRQSWSPRRKLPPTPAGRQISSASSQLDITNSPATTPTPTTKSFLLEVPSEALVSPTPPPAYTADNGK</sequence>
<feature type="region of interest" description="Disordered" evidence="1">
    <location>
        <begin position="440"/>
        <end position="529"/>
    </location>
</feature>
<feature type="compositionally biased region" description="Polar residues" evidence="1">
    <location>
        <begin position="480"/>
        <end position="495"/>
    </location>
</feature>
<evidence type="ECO:0000256" key="1">
    <source>
        <dbReference type="SAM" id="MobiDB-lite"/>
    </source>
</evidence>
<name>A0A0B7G1X5_THACB</name>
<accession>A0A0B7G1X5</accession>